<proteinExistence type="predicted"/>
<sequence>LEKARKLWTLLYLSTYKASKLEKEQCFLIRGPFRTVRMDCSWLR</sequence>
<dbReference type="Proteomes" id="UP000822476">
    <property type="component" value="Unassembled WGS sequence"/>
</dbReference>
<comment type="caution">
    <text evidence="1">The sequence shown here is derived from an EMBL/GenBank/DDBJ whole genome shotgun (WGS) entry which is preliminary data.</text>
</comment>
<accession>A0A8S9YR18</accession>
<evidence type="ECO:0000313" key="1">
    <source>
        <dbReference type="EMBL" id="KAF7240508.1"/>
    </source>
</evidence>
<name>A0A8S9YR18_9TREM</name>
<feature type="non-terminal residue" evidence="1">
    <location>
        <position position="1"/>
    </location>
</feature>
<gene>
    <name evidence="1" type="ORF">EG68_11017</name>
</gene>
<evidence type="ECO:0000313" key="2">
    <source>
        <dbReference type="Proteomes" id="UP000822476"/>
    </source>
</evidence>
<organism evidence="1 2">
    <name type="scientific">Paragonimus skrjabini miyazakii</name>
    <dbReference type="NCBI Taxonomy" id="59628"/>
    <lineage>
        <taxon>Eukaryota</taxon>
        <taxon>Metazoa</taxon>
        <taxon>Spiralia</taxon>
        <taxon>Lophotrochozoa</taxon>
        <taxon>Platyhelminthes</taxon>
        <taxon>Trematoda</taxon>
        <taxon>Digenea</taxon>
        <taxon>Plagiorchiida</taxon>
        <taxon>Troglotremata</taxon>
        <taxon>Troglotrematidae</taxon>
        <taxon>Paragonimus</taxon>
    </lineage>
</organism>
<dbReference type="AlphaFoldDB" id="A0A8S9YR18"/>
<keyword evidence="2" id="KW-1185">Reference proteome</keyword>
<dbReference type="EMBL" id="JTDE01007191">
    <property type="protein sequence ID" value="KAF7240508.1"/>
    <property type="molecule type" value="Genomic_DNA"/>
</dbReference>
<reference evidence="1" key="1">
    <citation type="submission" date="2019-07" db="EMBL/GenBank/DDBJ databases">
        <title>Annotation for the trematode Paragonimus miyazaki's.</title>
        <authorList>
            <person name="Choi Y.-J."/>
        </authorList>
    </citation>
    <scope>NUCLEOTIDE SEQUENCE</scope>
    <source>
        <strain evidence="1">Japan</strain>
    </source>
</reference>
<protein>
    <submittedName>
        <fullName evidence="1">Uncharacterized protein</fullName>
    </submittedName>
</protein>